<protein>
    <submittedName>
        <fullName evidence="1">Uncharacterized protein</fullName>
    </submittedName>
</protein>
<gene>
    <name evidence="1" type="ORF">GCM10009559_75500</name>
</gene>
<sequence>MDQSNITEDADVDVVHGEILEGSRLGDVLEVFITIEGGAFDLDDEVLGEELLEALDVVRLVGVDVVEVELLEDRQVFSRLGGVVNLLTPSV</sequence>
<keyword evidence="2" id="KW-1185">Reference proteome</keyword>
<reference evidence="1 2" key="1">
    <citation type="journal article" date="2019" name="Int. J. Syst. Evol. Microbiol.">
        <title>The Global Catalogue of Microorganisms (GCM) 10K type strain sequencing project: providing services to taxonomists for standard genome sequencing and annotation.</title>
        <authorList>
            <consortium name="The Broad Institute Genomics Platform"/>
            <consortium name="The Broad Institute Genome Sequencing Center for Infectious Disease"/>
            <person name="Wu L."/>
            <person name="Ma J."/>
        </authorList>
    </citation>
    <scope>NUCLEOTIDE SEQUENCE [LARGE SCALE GENOMIC DNA]</scope>
    <source>
        <strain evidence="1 2">JCM 11117</strain>
    </source>
</reference>
<comment type="caution">
    <text evidence="1">The sequence shown here is derived from an EMBL/GenBank/DDBJ whole genome shotgun (WGS) entry which is preliminary data.</text>
</comment>
<name>A0ABN1NHD7_9PSEU</name>
<proteinExistence type="predicted"/>
<evidence type="ECO:0000313" key="1">
    <source>
        <dbReference type="EMBL" id="GAA0907011.1"/>
    </source>
</evidence>
<dbReference type="Proteomes" id="UP001499967">
    <property type="component" value="Unassembled WGS sequence"/>
</dbReference>
<dbReference type="EMBL" id="BAAAHP010000306">
    <property type="protein sequence ID" value="GAA0907011.1"/>
    <property type="molecule type" value="Genomic_DNA"/>
</dbReference>
<evidence type="ECO:0000313" key="2">
    <source>
        <dbReference type="Proteomes" id="UP001499967"/>
    </source>
</evidence>
<accession>A0ABN1NHD7</accession>
<organism evidence="1 2">
    <name type="scientific">Pseudonocardia zijingensis</name>
    <dbReference type="NCBI Taxonomy" id="153376"/>
    <lineage>
        <taxon>Bacteria</taxon>
        <taxon>Bacillati</taxon>
        <taxon>Actinomycetota</taxon>
        <taxon>Actinomycetes</taxon>
        <taxon>Pseudonocardiales</taxon>
        <taxon>Pseudonocardiaceae</taxon>
        <taxon>Pseudonocardia</taxon>
    </lineage>
</organism>